<feature type="transmembrane region" description="Helical" evidence="8">
    <location>
        <begin position="288"/>
        <end position="309"/>
    </location>
</feature>
<dbReference type="InterPro" id="IPR036259">
    <property type="entry name" value="MFS_trans_sf"/>
</dbReference>
<evidence type="ECO:0000256" key="4">
    <source>
        <dbReference type="ARBA" id="ARBA00022692"/>
    </source>
</evidence>
<dbReference type="Pfam" id="PF05977">
    <property type="entry name" value="MFS_3"/>
    <property type="match status" value="1"/>
</dbReference>
<feature type="region of interest" description="Disordered" evidence="7">
    <location>
        <begin position="329"/>
        <end position="350"/>
    </location>
</feature>
<dbReference type="Proteomes" id="UP001321498">
    <property type="component" value="Chromosome"/>
</dbReference>
<keyword evidence="11" id="KW-1185">Reference proteome</keyword>
<evidence type="ECO:0000313" key="11">
    <source>
        <dbReference type="Proteomes" id="UP001321498"/>
    </source>
</evidence>
<dbReference type="EMBL" id="AP027731">
    <property type="protein sequence ID" value="BDZ46589.1"/>
    <property type="molecule type" value="Genomic_DNA"/>
</dbReference>
<evidence type="ECO:0000256" key="6">
    <source>
        <dbReference type="ARBA" id="ARBA00023136"/>
    </source>
</evidence>
<feature type="transmembrane region" description="Helical" evidence="8">
    <location>
        <begin position="76"/>
        <end position="95"/>
    </location>
</feature>
<keyword evidence="2" id="KW-0813">Transport</keyword>
<reference evidence="11" key="1">
    <citation type="journal article" date="2019" name="Int. J. Syst. Evol. Microbiol.">
        <title>The Global Catalogue of Microorganisms (GCM) 10K type strain sequencing project: providing services to taxonomists for standard genome sequencing and annotation.</title>
        <authorList>
            <consortium name="The Broad Institute Genomics Platform"/>
            <consortium name="The Broad Institute Genome Sequencing Center for Infectious Disease"/>
            <person name="Wu L."/>
            <person name="Ma J."/>
        </authorList>
    </citation>
    <scope>NUCLEOTIDE SEQUENCE [LARGE SCALE GENOMIC DNA]</scope>
    <source>
        <strain evidence="11">NBRC 108725</strain>
    </source>
</reference>
<dbReference type="InterPro" id="IPR010290">
    <property type="entry name" value="TM_effector"/>
</dbReference>
<evidence type="ECO:0000313" key="10">
    <source>
        <dbReference type="EMBL" id="BDZ46589.1"/>
    </source>
</evidence>
<dbReference type="SUPFAM" id="SSF103473">
    <property type="entry name" value="MFS general substrate transporter"/>
    <property type="match status" value="1"/>
</dbReference>
<evidence type="ECO:0000256" key="2">
    <source>
        <dbReference type="ARBA" id="ARBA00022448"/>
    </source>
</evidence>
<evidence type="ECO:0000256" key="5">
    <source>
        <dbReference type="ARBA" id="ARBA00022989"/>
    </source>
</evidence>
<keyword evidence="5 8" id="KW-1133">Transmembrane helix</keyword>
<feature type="transmembrane region" description="Helical" evidence="8">
    <location>
        <begin position="101"/>
        <end position="122"/>
    </location>
</feature>
<evidence type="ECO:0000256" key="1">
    <source>
        <dbReference type="ARBA" id="ARBA00004651"/>
    </source>
</evidence>
<dbReference type="PANTHER" id="PTHR23513:SF11">
    <property type="entry name" value="STAPHYLOFERRIN A TRANSPORTER"/>
    <property type="match status" value="1"/>
</dbReference>
<name>A0ABM8GE56_9MICO</name>
<dbReference type="InterPro" id="IPR020846">
    <property type="entry name" value="MFS_dom"/>
</dbReference>
<accession>A0ABM8GE56</accession>
<gene>
    <name evidence="10" type="ORF">GCM10025866_24980</name>
</gene>
<dbReference type="Gene3D" id="1.20.1250.20">
    <property type="entry name" value="MFS general substrate transporter like domains"/>
    <property type="match status" value="1"/>
</dbReference>
<evidence type="ECO:0000259" key="9">
    <source>
        <dbReference type="PROSITE" id="PS50850"/>
    </source>
</evidence>
<evidence type="ECO:0000256" key="7">
    <source>
        <dbReference type="SAM" id="MobiDB-lite"/>
    </source>
</evidence>
<keyword evidence="3" id="KW-1003">Cell membrane</keyword>
<organism evidence="10 11">
    <name type="scientific">Naasia aerilata</name>
    <dbReference type="NCBI Taxonomy" id="1162966"/>
    <lineage>
        <taxon>Bacteria</taxon>
        <taxon>Bacillati</taxon>
        <taxon>Actinomycetota</taxon>
        <taxon>Actinomycetes</taxon>
        <taxon>Micrococcales</taxon>
        <taxon>Microbacteriaceae</taxon>
        <taxon>Naasia</taxon>
    </lineage>
</organism>
<keyword evidence="4 8" id="KW-0812">Transmembrane</keyword>
<feature type="transmembrane region" description="Helical" evidence="8">
    <location>
        <begin position="255"/>
        <end position="276"/>
    </location>
</feature>
<feature type="transmembrane region" description="Helical" evidence="8">
    <location>
        <begin position="217"/>
        <end position="243"/>
    </location>
</feature>
<proteinExistence type="predicted"/>
<dbReference type="CDD" id="cd06173">
    <property type="entry name" value="MFS_MefA_like"/>
    <property type="match status" value="1"/>
</dbReference>
<dbReference type="RefSeq" id="WP_286276625.1">
    <property type="nucleotide sequence ID" value="NZ_AP027731.1"/>
</dbReference>
<evidence type="ECO:0000256" key="3">
    <source>
        <dbReference type="ARBA" id="ARBA00022475"/>
    </source>
</evidence>
<feature type="transmembrane region" description="Helical" evidence="8">
    <location>
        <begin position="175"/>
        <end position="196"/>
    </location>
</feature>
<feature type="transmembrane region" description="Helical" evidence="8">
    <location>
        <begin position="43"/>
        <end position="64"/>
    </location>
</feature>
<feature type="domain" description="Major facilitator superfamily (MFS) profile" evidence="9">
    <location>
        <begin position="1"/>
        <end position="350"/>
    </location>
</feature>
<protein>
    <recommendedName>
        <fullName evidence="9">Major facilitator superfamily (MFS) profile domain-containing protein</fullName>
    </recommendedName>
</protein>
<sequence>MRFAALRAPWYKGYLGGAMLMMTGDLTEHAITYWVMWQSFHSVPLAGFAVVSHWLPHLLLSIPLGALADRFDCRRIVQVAAALFMSVSVGWAVLIGTGTLQPWHCMVLLIVHGLAAAIWGPAEQLMLYDMVGPEELPGAVRLMATGLNVGALVGPAVGAALLFTVGPVLGLAVNVLIYVPFIVYLFLTPFTGHVRVAHRERVRLLDIVHVLREVPRYPAILIAMVLQGAVAFFVGTAFVPLLPDFGDILGLSQSGLGYGLLLVSMAGGAVIGGITLEAIGRIRVSTRLSVGTGLVFAVAVAVFAVSRSFPSRSWLSRWRAPAASCRRRPLRRSCSSPPRSTGAADSSAPT</sequence>
<feature type="transmembrane region" description="Helical" evidence="8">
    <location>
        <begin position="142"/>
        <end position="163"/>
    </location>
</feature>
<keyword evidence="6 8" id="KW-0472">Membrane</keyword>
<dbReference type="PANTHER" id="PTHR23513">
    <property type="entry name" value="INTEGRAL MEMBRANE EFFLUX PROTEIN-RELATED"/>
    <property type="match status" value="1"/>
</dbReference>
<dbReference type="PROSITE" id="PS50850">
    <property type="entry name" value="MFS"/>
    <property type="match status" value="1"/>
</dbReference>
<evidence type="ECO:0000256" key="8">
    <source>
        <dbReference type="SAM" id="Phobius"/>
    </source>
</evidence>
<comment type="subcellular location">
    <subcellularLocation>
        <location evidence="1">Cell membrane</location>
        <topology evidence="1">Multi-pass membrane protein</topology>
    </subcellularLocation>
</comment>